<reference evidence="1" key="1">
    <citation type="submission" date="2023-10" db="EMBL/GenBank/DDBJ databases">
        <title>Genome assembly of Pristionchus species.</title>
        <authorList>
            <person name="Yoshida K."/>
            <person name="Sommer R.J."/>
        </authorList>
    </citation>
    <scope>NUCLEOTIDE SEQUENCE</scope>
    <source>
        <strain evidence="1">RS5133</strain>
    </source>
</reference>
<dbReference type="Proteomes" id="UP001432322">
    <property type="component" value="Unassembled WGS sequence"/>
</dbReference>
<feature type="non-terminal residue" evidence="1">
    <location>
        <position position="161"/>
    </location>
</feature>
<dbReference type="AlphaFoldDB" id="A0AAV5W2W4"/>
<comment type="caution">
    <text evidence="1">The sequence shown here is derived from an EMBL/GenBank/DDBJ whole genome shotgun (WGS) entry which is preliminary data.</text>
</comment>
<name>A0AAV5W2W4_9BILA</name>
<sequence>MVTPTQSKFHPSLSSLSSSISFFSSSSVRSCNLFCSSCNSCSCCTSSSCSCSCCASLGVEKRAALDANTAFAALSGEPAALLRTAPLGDIVSHPAAAAANAANAAAAAAAAAVPPLTHLPGILPALFNCFCLCVIFHQLATQSERGRGGRRRDGRSGLSPL</sequence>
<proteinExistence type="predicted"/>
<keyword evidence="2" id="KW-1185">Reference proteome</keyword>
<evidence type="ECO:0000313" key="1">
    <source>
        <dbReference type="EMBL" id="GMT26167.1"/>
    </source>
</evidence>
<dbReference type="EMBL" id="BTSY01000004">
    <property type="protein sequence ID" value="GMT26167.1"/>
    <property type="molecule type" value="Genomic_DNA"/>
</dbReference>
<evidence type="ECO:0000313" key="2">
    <source>
        <dbReference type="Proteomes" id="UP001432322"/>
    </source>
</evidence>
<accession>A0AAV5W2W4</accession>
<organism evidence="1 2">
    <name type="scientific">Pristionchus fissidentatus</name>
    <dbReference type="NCBI Taxonomy" id="1538716"/>
    <lineage>
        <taxon>Eukaryota</taxon>
        <taxon>Metazoa</taxon>
        <taxon>Ecdysozoa</taxon>
        <taxon>Nematoda</taxon>
        <taxon>Chromadorea</taxon>
        <taxon>Rhabditida</taxon>
        <taxon>Rhabditina</taxon>
        <taxon>Diplogasteromorpha</taxon>
        <taxon>Diplogasteroidea</taxon>
        <taxon>Neodiplogasteridae</taxon>
        <taxon>Pristionchus</taxon>
    </lineage>
</organism>
<protein>
    <submittedName>
        <fullName evidence="1">Uncharacterized protein</fullName>
    </submittedName>
</protein>
<gene>
    <name evidence="1" type="ORF">PFISCL1PPCAC_17464</name>
</gene>